<reference evidence="3 4" key="1">
    <citation type="journal article" date="2019" name="Int. J. Syst. Evol. Microbiol.">
        <title>The Global Catalogue of Microorganisms (GCM) 10K type strain sequencing project: providing services to taxonomists for standard genome sequencing and annotation.</title>
        <authorList>
            <consortium name="The Broad Institute Genomics Platform"/>
            <consortium name="The Broad Institute Genome Sequencing Center for Infectious Disease"/>
            <person name="Wu L."/>
            <person name="Ma J."/>
        </authorList>
    </citation>
    <scope>NUCLEOTIDE SEQUENCE [LARGE SCALE GENOMIC DNA]</scope>
    <source>
        <strain evidence="3 4">LMG 29247</strain>
    </source>
</reference>
<keyword evidence="4" id="KW-1185">Reference proteome</keyword>
<keyword evidence="1" id="KW-0472">Membrane</keyword>
<sequence length="124" mass="13441">MARGEPRNAEHPVNGGILAVSLVATFLGLGLLASGNPLGVVALLFGAAGFIYLKGGLSDLNTSSEQEPQQTDESDDALTVIRNRYARGEIDQTEFERRLGDLVETETLEDTTEYRDKDVVTERS</sequence>
<evidence type="ECO:0000313" key="4">
    <source>
        <dbReference type="Proteomes" id="UP001596383"/>
    </source>
</evidence>
<gene>
    <name evidence="3" type="ORF">ACFQE6_00510</name>
</gene>
<feature type="transmembrane region" description="Helical" evidence="1">
    <location>
        <begin position="38"/>
        <end position="57"/>
    </location>
</feature>
<proteinExistence type="predicted"/>
<feature type="domain" description="SHOCT" evidence="2">
    <location>
        <begin position="76"/>
        <end position="100"/>
    </location>
</feature>
<organism evidence="3 4">
    <name type="scientific">Natrinema soli</name>
    <dbReference type="NCBI Taxonomy" id="1930624"/>
    <lineage>
        <taxon>Archaea</taxon>
        <taxon>Methanobacteriati</taxon>
        <taxon>Methanobacteriota</taxon>
        <taxon>Stenosarchaea group</taxon>
        <taxon>Halobacteria</taxon>
        <taxon>Halobacteriales</taxon>
        <taxon>Natrialbaceae</taxon>
        <taxon>Natrinema</taxon>
    </lineage>
</organism>
<protein>
    <submittedName>
        <fullName evidence="3">SHOCT domain-containing protein</fullName>
    </submittedName>
</protein>
<dbReference type="RefSeq" id="WP_273736730.1">
    <property type="nucleotide sequence ID" value="NZ_JAQIVI010000006.1"/>
</dbReference>
<name>A0ABD5SF05_9EURY</name>
<evidence type="ECO:0000256" key="1">
    <source>
        <dbReference type="SAM" id="Phobius"/>
    </source>
</evidence>
<comment type="caution">
    <text evidence="3">The sequence shown here is derived from an EMBL/GenBank/DDBJ whole genome shotgun (WGS) entry which is preliminary data.</text>
</comment>
<accession>A0ABD5SF05</accession>
<dbReference type="AlphaFoldDB" id="A0ABD5SF05"/>
<keyword evidence="1" id="KW-1133">Transmembrane helix</keyword>
<evidence type="ECO:0000313" key="3">
    <source>
        <dbReference type="EMBL" id="MFC6763614.1"/>
    </source>
</evidence>
<evidence type="ECO:0000259" key="2">
    <source>
        <dbReference type="Pfam" id="PF09851"/>
    </source>
</evidence>
<dbReference type="InterPro" id="IPR018649">
    <property type="entry name" value="SHOCT"/>
</dbReference>
<dbReference type="Pfam" id="PF09851">
    <property type="entry name" value="SHOCT"/>
    <property type="match status" value="1"/>
</dbReference>
<keyword evidence="1" id="KW-0812">Transmembrane</keyword>
<feature type="transmembrane region" description="Helical" evidence="1">
    <location>
        <begin position="12"/>
        <end position="32"/>
    </location>
</feature>
<dbReference type="EMBL" id="JBHSWV010000006">
    <property type="protein sequence ID" value="MFC6763614.1"/>
    <property type="molecule type" value="Genomic_DNA"/>
</dbReference>
<dbReference type="Proteomes" id="UP001596383">
    <property type="component" value="Unassembled WGS sequence"/>
</dbReference>